<name>A0A135LFQ8_PENPA</name>
<feature type="region of interest" description="Disordered" evidence="6">
    <location>
        <begin position="41"/>
        <end position="77"/>
    </location>
</feature>
<organism evidence="8 9">
    <name type="scientific">Penicillium patulum</name>
    <name type="common">Penicillium griseofulvum</name>
    <dbReference type="NCBI Taxonomy" id="5078"/>
    <lineage>
        <taxon>Eukaryota</taxon>
        <taxon>Fungi</taxon>
        <taxon>Dikarya</taxon>
        <taxon>Ascomycota</taxon>
        <taxon>Pezizomycotina</taxon>
        <taxon>Eurotiomycetes</taxon>
        <taxon>Eurotiomycetidae</taxon>
        <taxon>Eurotiales</taxon>
        <taxon>Aspergillaceae</taxon>
        <taxon>Penicillium</taxon>
    </lineage>
</organism>
<dbReference type="Pfam" id="PF04082">
    <property type="entry name" value="Fungal_trans"/>
    <property type="match status" value="1"/>
</dbReference>
<evidence type="ECO:0000313" key="8">
    <source>
        <dbReference type="EMBL" id="KXG47783.1"/>
    </source>
</evidence>
<evidence type="ECO:0000256" key="5">
    <source>
        <dbReference type="ARBA" id="ARBA00023242"/>
    </source>
</evidence>
<dbReference type="Pfam" id="PF00172">
    <property type="entry name" value="Zn_clus"/>
    <property type="match status" value="1"/>
</dbReference>
<dbReference type="GO" id="GO:0008270">
    <property type="term" value="F:zinc ion binding"/>
    <property type="evidence" value="ECO:0007669"/>
    <property type="project" value="InterPro"/>
</dbReference>
<dbReference type="InterPro" id="IPR007219">
    <property type="entry name" value="XnlR_reg_dom"/>
</dbReference>
<dbReference type="EMBL" id="LHQR01000065">
    <property type="protein sequence ID" value="KXG47783.1"/>
    <property type="molecule type" value="Genomic_DNA"/>
</dbReference>
<dbReference type="AlphaFoldDB" id="A0A135LFQ8"/>
<keyword evidence="3" id="KW-0238">DNA-binding</keyword>
<dbReference type="CDD" id="cd00067">
    <property type="entry name" value="GAL4"/>
    <property type="match status" value="1"/>
</dbReference>
<evidence type="ECO:0000313" key="9">
    <source>
        <dbReference type="Proteomes" id="UP000070168"/>
    </source>
</evidence>
<dbReference type="SMART" id="SM00066">
    <property type="entry name" value="GAL4"/>
    <property type="match status" value="1"/>
</dbReference>
<protein>
    <submittedName>
        <fullName evidence="8">Transcription factor</fullName>
    </submittedName>
</protein>
<keyword evidence="1" id="KW-0479">Metal-binding</keyword>
<accession>A0A135LFQ8</accession>
<dbReference type="SUPFAM" id="SSF57701">
    <property type="entry name" value="Zn2/Cys6 DNA-binding domain"/>
    <property type="match status" value="1"/>
</dbReference>
<keyword evidence="5" id="KW-0539">Nucleus</keyword>
<dbReference type="InterPro" id="IPR036864">
    <property type="entry name" value="Zn2-C6_fun-type_DNA-bd_sf"/>
</dbReference>
<dbReference type="RefSeq" id="XP_040646319.1">
    <property type="nucleotide sequence ID" value="XM_040789366.1"/>
</dbReference>
<dbReference type="PANTHER" id="PTHR47431:SF5">
    <property type="entry name" value="ZN(II)2CYS6 TRANSCRIPTION FACTOR (EUROFUNG)"/>
    <property type="match status" value="1"/>
</dbReference>
<dbReference type="GO" id="GO:0003677">
    <property type="term" value="F:DNA binding"/>
    <property type="evidence" value="ECO:0007669"/>
    <property type="project" value="UniProtKB-KW"/>
</dbReference>
<dbReference type="GO" id="GO:0006351">
    <property type="term" value="P:DNA-templated transcription"/>
    <property type="evidence" value="ECO:0007669"/>
    <property type="project" value="InterPro"/>
</dbReference>
<evidence type="ECO:0000256" key="1">
    <source>
        <dbReference type="ARBA" id="ARBA00022723"/>
    </source>
</evidence>
<evidence type="ECO:0000256" key="3">
    <source>
        <dbReference type="ARBA" id="ARBA00023125"/>
    </source>
</evidence>
<feature type="domain" description="Zn(2)-C6 fungal-type" evidence="7">
    <location>
        <begin position="11"/>
        <end position="40"/>
    </location>
</feature>
<gene>
    <name evidence="8" type="ORF">PGRI_016530</name>
</gene>
<keyword evidence="2" id="KW-0805">Transcription regulation</keyword>
<feature type="compositionally biased region" description="Polar residues" evidence="6">
    <location>
        <begin position="57"/>
        <end position="69"/>
    </location>
</feature>
<reference evidence="8 9" key="1">
    <citation type="journal article" date="2016" name="BMC Genomics">
        <title>Genome sequencing and secondary metabolism of the postharvest pathogen Penicillium griseofulvum.</title>
        <authorList>
            <person name="Banani H."/>
            <person name="Marcet-Houben M."/>
            <person name="Ballester A.R."/>
            <person name="Abbruscato P."/>
            <person name="Gonzalez-Candelas L."/>
            <person name="Gabaldon T."/>
            <person name="Spadaro D."/>
        </authorList>
    </citation>
    <scope>NUCLEOTIDE SEQUENCE [LARGE SCALE GENOMIC DNA]</scope>
    <source>
        <strain evidence="8 9">PG3</strain>
    </source>
</reference>
<dbReference type="Proteomes" id="UP000070168">
    <property type="component" value="Unassembled WGS sequence"/>
</dbReference>
<keyword evidence="9" id="KW-1185">Reference proteome</keyword>
<evidence type="ECO:0000259" key="7">
    <source>
        <dbReference type="PROSITE" id="PS50048"/>
    </source>
</evidence>
<dbReference type="InterPro" id="IPR001138">
    <property type="entry name" value="Zn2Cys6_DnaBD"/>
</dbReference>
<dbReference type="GeneID" id="63704666"/>
<comment type="caution">
    <text evidence="8">The sequence shown here is derived from an EMBL/GenBank/DDBJ whole genome shotgun (WGS) entry which is preliminary data.</text>
</comment>
<evidence type="ECO:0000256" key="6">
    <source>
        <dbReference type="SAM" id="MobiDB-lite"/>
    </source>
</evidence>
<evidence type="ECO:0000256" key="4">
    <source>
        <dbReference type="ARBA" id="ARBA00023163"/>
    </source>
</evidence>
<dbReference type="PANTHER" id="PTHR47431">
    <property type="entry name" value="ZN(II)2CYS6 TRANSCRIPTION FACTOR (EUROFUNG)-RELATED"/>
    <property type="match status" value="1"/>
</dbReference>
<evidence type="ECO:0000256" key="2">
    <source>
        <dbReference type="ARBA" id="ARBA00023015"/>
    </source>
</evidence>
<dbReference type="OrthoDB" id="4284149at2759"/>
<dbReference type="STRING" id="5078.A0A135LFQ8"/>
<dbReference type="PROSITE" id="PS00463">
    <property type="entry name" value="ZN2_CY6_FUNGAL_1"/>
    <property type="match status" value="1"/>
</dbReference>
<keyword evidence="4" id="KW-0804">Transcription</keyword>
<proteinExistence type="predicted"/>
<dbReference type="Gene3D" id="4.10.240.10">
    <property type="entry name" value="Zn(2)-C6 fungal-type DNA-binding domain"/>
    <property type="match status" value="1"/>
</dbReference>
<dbReference type="PROSITE" id="PS50048">
    <property type="entry name" value="ZN2_CY6_FUNGAL_2"/>
    <property type="match status" value="1"/>
</dbReference>
<sequence>MSTTKTQVKVACLACRSSKTRCNGQHPCATCIANERECHYRPSKRGGARRGERYQNAKRTSAVSSQTPEFSYGPNHDSSSLGDNIVDLIYPLHEIRNVPNFVHTGIPSDMNPNVDQGVTSGPPGLLMLRAYRSDADLLNAYYIFIHPYLPLLPPPDVSHTTDCPCSVPVTDIGSHHSCLPFRSKSPLGLALMAILALVPLSDELDPMREAAIASRKSYSKMYVQATLESIESSSGYDDAGQNGSFSPSLPPILEGILALLLLAVYEFSQNSNRKRMRSHTHHALTLAMDLSLHTSGTECLDSEVHQRVWWMTMFLVYQSAILNHSSPIVLMNDQRITTPFPVFAGCREVIPVLMKAQDVLLKTTDIHKTLKTGHITGSHESIRQHITELNSYVLTVAADLSRFQTIKTTGGVDGSAAHTLFLTGRFLIHT</sequence>
<dbReference type="GO" id="GO:0000981">
    <property type="term" value="F:DNA-binding transcription factor activity, RNA polymerase II-specific"/>
    <property type="evidence" value="ECO:0007669"/>
    <property type="project" value="InterPro"/>
</dbReference>